<protein>
    <submittedName>
        <fullName evidence="1">Uncharacterized protein</fullName>
    </submittedName>
</protein>
<organism evidence="1 2">
    <name type="scientific">Streptomyces cellulosae</name>
    <dbReference type="NCBI Taxonomy" id="1968"/>
    <lineage>
        <taxon>Bacteria</taxon>
        <taxon>Bacillati</taxon>
        <taxon>Actinomycetota</taxon>
        <taxon>Actinomycetes</taxon>
        <taxon>Kitasatosporales</taxon>
        <taxon>Streptomycetaceae</taxon>
        <taxon>Streptomyces</taxon>
    </lineage>
</organism>
<accession>A0ABW7XYK8</accession>
<dbReference type="Proteomes" id="UP001612415">
    <property type="component" value="Unassembled WGS sequence"/>
</dbReference>
<dbReference type="RefSeq" id="WP_398655726.1">
    <property type="nucleotide sequence ID" value="NZ_JBITDC010000003.1"/>
</dbReference>
<keyword evidence="2" id="KW-1185">Reference proteome</keyword>
<reference evidence="1 2" key="1">
    <citation type="submission" date="2024-10" db="EMBL/GenBank/DDBJ databases">
        <title>The Natural Products Discovery Center: Release of the First 8490 Sequenced Strains for Exploring Actinobacteria Biosynthetic Diversity.</title>
        <authorList>
            <person name="Kalkreuter E."/>
            <person name="Kautsar S.A."/>
            <person name="Yang D."/>
            <person name="Bader C.D."/>
            <person name="Teijaro C.N."/>
            <person name="Fluegel L."/>
            <person name="Davis C.M."/>
            <person name="Simpson J.R."/>
            <person name="Lauterbach L."/>
            <person name="Steele A.D."/>
            <person name="Gui C."/>
            <person name="Meng S."/>
            <person name="Li G."/>
            <person name="Viehrig K."/>
            <person name="Ye F."/>
            <person name="Su P."/>
            <person name="Kiefer A.F."/>
            <person name="Nichols A."/>
            <person name="Cepeda A.J."/>
            <person name="Yan W."/>
            <person name="Fan B."/>
            <person name="Jiang Y."/>
            <person name="Adhikari A."/>
            <person name="Zheng C.-J."/>
            <person name="Schuster L."/>
            <person name="Cowan T.M."/>
            <person name="Smanski M.J."/>
            <person name="Chevrette M.G."/>
            <person name="De Carvalho L.P.S."/>
            <person name="Shen B."/>
        </authorList>
    </citation>
    <scope>NUCLEOTIDE SEQUENCE [LARGE SCALE GENOMIC DNA]</scope>
    <source>
        <strain evidence="1 2">NPDC051599</strain>
    </source>
</reference>
<sequence length="167" mass="18655">MAADPSPAIGEVLRQLAQAVGRYEDDASFADGHDRWSLYRVAMDSPAALPLLFEAVSLEPDGPLASGVVGDVLERVPRDERERWIRALPPVVRDFSARRTRDLEVLESLKQGAVSAEAVDDLIDGWSDWLQLRAVRVTTDQDVLRVVSHKGRTKRTRRAAMDALRQR</sequence>
<evidence type="ECO:0000313" key="1">
    <source>
        <dbReference type="EMBL" id="MFI5674818.1"/>
    </source>
</evidence>
<name>A0ABW7XYK8_STRCE</name>
<gene>
    <name evidence="1" type="ORF">ACIA8P_09155</name>
</gene>
<evidence type="ECO:0000313" key="2">
    <source>
        <dbReference type="Proteomes" id="UP001612415"/>
    </source>
</evidence>
<proteinExistence type="predicted"/>
<comment type="caution">
    <text evidence="1">The sequence shown here is derived from an EMBL/GenBank/DDBJ whole genome shotgun (WGS) entry which is preliminary data.</text>
</comment>
<dbReference type="EMBL" id="JBITDC010000003">
    <property type="protein sequence ID" value="MFI5674818.1"/>
    <property type="molecule type" value="Genomic_DNA"/>
</dbReference>